<evidence type="ECO:0000313" key="3">
    <source>
        <dbReference type="Proteomes" id="UP000054549"/>
    </source>
</evidence>
<feature type="region of interest" description="Disordered" evidence="1">
    <location>
        <begin position="45"/>
        <end position="79"/>
    </location>
</feature>
<gene>
    <name evidence="2" type="ORF">M378DRAFT_200183</name>
</gene>
<feature type="compositionally biased region" description="Low complexity" evidence="1">
    <location>
        <begin position="63"/>
        <end position="75"/>
    </location>
</feature>
<dbReference type="HOGENOM" id="CLU_2139307_0_0_1"/>
<proteinExistence type="predicted"/>
<keyword evidence="3" id="KW-1185">Reference proteome</keyword>
<dbReference type="EMBL" id="KN818318">
    <property type="protein sequence ID" value="KIL59295.1"/>
    <property type="molecule type" value="Genomic_DNA"/>
</dbReference>
<dbReference type="InParanoid" id="A0A0C2S914"/>
<sequence length="113" mass="12404">MGPQNCEPPWISTILLITVMEFHHFNFSHPFNGYAAAHEAYGNPGSYYPEQGTVGDFQQPTWPSSAQSSPQRSPPLDFSNADSVALPFMHNSYNAPMPPTFLANLQANVGAFT</sequence>
<accession>A0A0C2S914</accession>
<evidence type="ECO:0000313" key="2">
    <source>
        <dbReference type="EMBL" id="KIL59295.1"/>
    </source>
</evidence>
<name>A0A0C2S914_AMAMK</name>
<protein>
    <submittedName>
        <fullName evidence="2">Uncharacterized protein</fullName>
    </submittedName>
</protein>
<feature type="non-terminal residue" evidence="2">
    <location>
        <position position="113"/>
    </location>
</feature>
<dbReference type="Proteomes" id="UP000054549">
    <property type="component" value="Unassembled WGS sequence"/>
</dbReference>
<reference evidence="2 3" key="1">
    <citation type="submission" date="2014-04" db="EMBL/GenBank/DDBJ databases">
        <title>Evolutionary Origins and Diversification of the Mycorrhizal Mutualists.</title>
        <authorList>
            <consortium name="DOE Joint Genome Institute"/>
            <consortium name="Mycorrhizal Genomics Consortium"/>
            <person name="Kohler A."/>
            <person name="Kuo A."/>
            <person name="Nagy L.G."/>
            <person name="Floudas D."/>
            <person name="Copeland A."/>
            <person name="Barry K.W."/>
            <person name="Cichocki N."/>
            <person name="Veneault-Fourrey C."/>
            <person name="LaButti K."/>
            <person name="Lindquist E.A."/>
            <person name="Lipzen A."/>
            <person name="Lundell T."/>
            <person name="Morin E."/>
            <person name="Murat C."/>
            <person name="Riley R."/>
            <person name="Ohm R."/>
            <person name="Sun H."/>
            <person name="Tunlid A."/>
            <person name="Henrissat B."/>
            <person name="Grigoriev I.V."/>
            <person name="Hibbett D.S."/>
            <person name="Martin F."/>
        </authorList>
    </citation>
    <scope>NUCLEOTIDE SEQUENCE [LARGE SCALE GENOMIC DNA]</scope>
    <source>
        <strain evidence="2 3">Koide BX008</strain>
    </source>
</reference>
<dbReference type="AlphaFoldDB" id="A0A0C2S914"/>
<organism evidence="2 3">
    <name type="scientific">Amanita muscaria (strain Koide BX008)</name>
    <dbReference type="NCBI Taxonomy" id="946122"/>
    <lineage>
        <taxon>Eukaryota</taxon>
        <taxon>Fungi</taxon>
        <taxon>Dikarya</taxon>
        <taxon>Basidiomycota</taxon>
        <taxon>Agaricomycotina</taxon>
        <taxon>Agaricomycetes</taxon>
        <taxon>Agaricomycetidae</taxon>
        <taxon>Agaricales</taxon>
        <taxon>Pluteineae</taxon>
        <taxon>Amanitaceae</taxon>
        <taxon>Amanita</taxon>
    </lineage>
</organism>
<evidence type="ECO:0000256" key="1">
    <source>
        <dbReference type="SAM" id="MobiDB-lite"/>
    </source>
</evidence>